<dbReference type="OrthoDB" id="9777124at2"/>
<evidence type="ECO:0000256" key="3">
    <source>
        <dbReference type="ARBA" id="ARBA00022679"/>
    </source>
</evidence>
<dbReference type="RefSeq" id="WP_111918599.1">
    <property type="nucleotide sequence ID" value="NZ_CAUWHR010000012.1"/>
</dbReference>
<evidence type="ECO:0000256" key="9">
    <source>
        <dbReference type="ARBA" id="ARBA00023264"/>
    </source>
</evidence>
<feature type="transmembrane region" description="Helical" evidence="10">
    <location>
        <begin position="160"/>
        <end position="185"/>
    </location>
</feature>
<protein>
    <submittedName>
        <fullName evidence="11">Glycerol-3-phosphate acyltransferase</fullName>
    </submittedName>
</protein>
<keyword evidence="1" id="KW-1003">Cell membrane</keyword>
<dbReference type="PANTHER" id="PTHR30309:SF0">
    <property type="entry name" value="GLYCEROL-3-PHOSPHATE ACYLTRANSFERASE-RELATED"/>
    <property type="match status" value="1"/>
</dbReference>
<evidence type="ECO:0000256" key="7">
    <source>
        <dbReference type="ARBA" id="ARBA00023136"/>
    </source>
</evidence>
<proteinExistence type="predicted"/>
<evidence type="ECO:0000313" key="11">
    <source>
        <dbReference type="EMBL" id="AWY97451.1"/>
    </source>
</evidence>
<name>A0A2Z4U8S6_9FIRM</name>
<reference evidence="12" key="1">
    <citation type="submission" date="2018-06" db="EMBL/GenBank/DDBJ databases">
        <title>Description of Blautia argi sp. nov., a new anaerobic isolated from dog feces.</title>
        <authorList>
            <person name="Chang Y.-H."/>
            <person name="Paek J."/>
            <person name="Shin Y."/>
        </authorList>
    </citation>
    <scope>NUCLEOTIDE SEQUENCE [LARGE SCALE GENOMIC DNA]</scope>
    <source>
        <strain evidence="12">KCTC 15426</strain>
    </source>
</reference>
<evidence type="ECO:0000256" key="2">
    <source>
        <dbReference type="ARBA" id="ARBA00022516"/>
    </source>
</evidence>
<feature type="transmembrane region" description="Helical" evidence="10">
    <location>
        <begin position="45"/>
        <end position="69"/>
    </location>
</feature>
<evidence type="ECO:0000256" key="8">
    <source>
        <dbReference type="ARBA" id="ARBA00023209"/>
    </source>
</evidence>
<keyword evidence="7 10" id="KW-0472">Membrane</keyword>
<accession>A0A2Z4U8S6</accession>
<keyword evidence="11" id="KW-0012">Acyltransferase</keyword>
<evidence type="ECO:0000256" key="10">
    <source>
        <dbReference type="SAM" id="Phobius"/>
    </source>
</evidence>
<dbReference type="EMBL" id="CP030280">
    <property type="protein sequence ID" value="AWY97451.1"/>
    <property type="molecule type" value="Genomic_DNA"/>
</dbReference>
<feature type="transmembrane region" description="Helical" evidence="10">
    <location>
        <begin position="84"/>
        <end position="103"/>
    </location>
</feature>
<feature type="transmembrane region" description="Helical" evidence="10">
    <location>
        <begin position="115"/>
        <end position="140"/>
    </location>
</feature>
<keyword evidence="9" id="KW-1208">Phospholipid metabolism</keyword>
<evidence type="ECO:0000256" key="4">
    <source>
        <dbReference type="ARBA" id="ARBA00022692"/>
    </source>
</evidence>
<keyword evidence="5 10" id="KW-1133">Transmembrane helix</keyword>
<keyword evidence="8" id="KW-0594">Phospholipid biosynthesis</keyword>
<sequence length="207" mass="22519">MAMEVIFYSVLGYFLGSLMFGYLIPRIFKGIDVRSLSSDGNPGTANAFFYGGAACGSAVLVCDLLKGFLPVHLAYQAMGGMREGLGFALIMAAPVLGHAFPFLGGRKKGGKGIAVTFGVLLGLYPMLTGLWILVFWYLLFTVVIVLEPHGYRTMITYLCWIISGLVFHLSPAVVAGSILISCIVLDKHMAELKDRGARQIRFGLRRN</sequence>
<dbReference type="SMART" id="SM01207">
    <property type="entry name" value="G3P_acyltransf"/>
    <property type="match status" value="1"/>
</dbReference>
<dbReference type="PANTHER" id="PTHR30309">
    <property type="entry name" value="INNER MEMBRANE PROTEIN YGIH"/>
    <property type="match status" value="1"/>
</dbReference>
<feature type="transmembrane region" description="Helical" evidence="10">
    <location>
        <begin position="6"/>
        <end position="24"/>
    </location>
</feature>
<keyword evidence="2" id="KW-0444">Lipid biosynthesis</keyword>
<keyword evidence="4 10" id="KW-0812">Transmembrane</keyword>
<dbReference type="GO" id="GO:0008654">
    <property type="term" value="P:phospholipid biosynthetic process"/>
    <property type="evidence" value="ECO:0007669"/>
    <property type="project" value="UniProtKB-KW"/>
</dbReference>
<evidence type="ECO:0000256" key="5">
    <source>
        <dbReference type="ARBA" id="ARBA00022989"/>
    </source>
</evidence>
<dbReference type="Proteomes" id="UP000250003">
    <property type="component" value="Chromosome"/>
</dbReference>
<dbReference type="KEGG" id="blau:DQQ01_04015"/>
<keyword evidence="6" id="KW-0443">Lipid metabolism</keyword>
<dbReference type="Pfam" id="PF02660">
    <property type="entry name" value="G3P_acyltransf"/>
    <property type="match status" value="1"/>
</dbReference>
<keyword evidence="3 11" id="KW-0808">Transferase</keyword>
<evidence type="ECO:0000313" key="12">
    <source>
        <dbReference type="Proteomes" id="UP000250003"/>
    </source>
</evidence>
<gene>
    <name evidence="11" type="ORF">DQQ01_04015</name>
</gene>
<organism evidence="11 12">
    <name type="scientific">Blautia argi</name>
    <dbReference type="NCBI Taxonomy" id="1912897"/>
    <lineage>
        <taxon>Bacteria</taxon>
        <taxon>Bacillati</taxon>
        <taxon>Bacillota</taxon>
        <taxon>Clostridia</taxon>
        <taxon>Lachnospirales</taxon>
        <taxon>Lachnospiraceae</taxon>
        <taxon>Blautia</taxon>
    </lineage>
</organism>
<dbReference type="AlphaFoldDB" id="A0A2Z4U8S6"/>
<evidence type="ECO:0000256" key="6">
    <source>
        <dbReference type="ARBA" id="ARBA00023098"/>
    </source>
</evidence>
<dbReference type="GO" id="GO:0043772">
    <property type="term" value="F:acyl-phosphate glycerol-3-phosphate acyltransferase activity"/>
    <property type="evidence" value="ECO:0007669"/>
    <property type="project" value="InterPro"/>
</dbReference>
<dbReference type="GO" id="GO:0005886">
    <property type="term" value="C:plasma membrane"/>
    <property type="evidence" value="ECO:0007669"/>
    <property type="project" value="InterPro"/>
</dbReference>
<evidence type="ECO:0000256" key="1">
    <source>
        <dbReference type="ARBA" id="ARBA00022475"/>
    </source>
</evidence>
<keyword evidence="12" id="KW-1185">Reference proteome</keyword>
<dbReference type="InterPro" id="IPR003811">
    <property type="entry name" value="G3P_acylTferase_PlsY"/>
</dbReference>